<feature type="transmembrane region" description="Helical" evidence="1">
    <location>
        <begin position="6"/>
        <end position="24"/>
    </location>
</feature>
<dbReference type="RefSeq" id="WP_188790946.1">
    <property type="nucleotide sequence ID" value="NZ_BMJV01000006.1"/>
</dbReference>
<sequence>MSRETVIVFVLCFIAGPLLFALIVQLGRSLALLLAAALGTVMAAVAALVLQADGHAALSLLTLWLAWVLAVSALAIALRRRVAPSGPRRWVTIAGLLATTLPWFGLALARTMLS</sequence>
<dbReference type="EMBL" id="BMJV01000006">
    <property type="protein sequence ID" value="GGG78147.1"/>
    <property type="molecule type" value="Genomic_DNA"/>
</dbReference>
<dbReference type="Proteomes" id="UP000617145">
    <property type="component" value="Unassembled WGS sequence"/>
</dbReference>
<protein>
    <submittedName>
        <fullName evidence="2">Uncharacterized protein</fullName>
    </submittedName>
</protein>
<name>A0A8J2ZLM9_9RHOB</name>
<reference evidence="2" key="2">
    <citation type="submission" date="2020-09" db="EMBL/GenBank/DDBJ databases">
        <authorList>
            <person name="Sun Q."/>
            <person name="Zhou Y."/>
        </authorList>
    </citation>
    <scope>NUCLEOTIDE SEQUENCE</scope>
    <source>
        <strain evidence="2">CGMCC 1.15762</strain>
    </source>
</reference>
<feature type="transmembrane region" description="Helical" evidence="1">
    <location>
        <begin position="31"/>
        <end position="50"/>
    </location>
</feature>
<feature type="transmembrane region" description="Helical" evidence="1">
    <location>
        <begin position="90"/>
        <end position="109"/>
    </location>
</feature>
<evidence type="ECO:0000256" key="1">
    <source>
        <dbReference type="SAM" id="Phobius"/>
    </source>
</evidence>
<reference evidence="2" key="1">
    <citation type="journal article" date="2014" name="Int. J. Syst. Evol. Microbiol.">
        <title>Complete genome sequence of Corynebacterium casei LMG S-19264T (=DSM 44701T), isolated from a smear-ripened cheese.</title>
        <authorList>
            <consortium name="US DOE Joint Genome Institute (JGI-PGF)"/>
            <person name="Walter F."/>
            <person name="Albersmeier A."/>
            <person name="Kalinowski J."/>
            <person name="Ruckert C."/>
        </authorList>
    </citation>
    <scope>NUCLEOTIDE SEQUENCE</scope>
    <source>
        <strain evidence="2">CGMCC 1.15762</strain>
    </source>
</reference>
<organism evidence="2 3">
    <name type="scientific">Salipiger pallidus</name>
    <dbReference type="NCBI Taxonomy" id="1775170"/>
    <lineage>
        <taxon>Bacteria</taxon>
        <taxon>Pseudomonadati</taxon>
        <taxon>Pseudomonadota</taxon>
        <taxon>Alphaproteobacteria</taxon>
        <taxon>Rhodobacterales</taxon>
        <taxon>Roseobacteraceae</taxon>
        <taxon>Salipiger</taxon>
    </lineage>
</organism>
<proteinExistence type="predicted"/>
<keyword evidence="3" id="KW-1185">Reference proteome</keyword>
<feature type="transmembrane region" description="Helical" evidence="1">
    <location>
        <begin position="56"/>
        <end position="78"/>
    </location>
</feature>
<evidence type="ECO:0000313" key="3">
    <source>
        <dbReference type="Proteomes" id="UP000617145"/>
    </source>
</evidence>
<keyword evidence="1" id="KW-1133">Transmembrane helix</keyword>
<gene>
    <name evidence="2" type="ORF">GCM10011415_28880</name>
</gene>
<evidence type="ECO:0000313" key="2">
    <source>
        <dbReference type="EMBL" id="GGG78147.1"/>
    </source>
</evidence>
<keyword evidence="1" id="KW-0812">Transmembrane</keyword>
<keyword evidence="1" id="KW-0472">Membrane</keyword>
<comment type="caution">
    <text evidence="2">The sequence shown here is derived from an EMBL/GenBank/DDBJ whole genome shotgun (WGS) entry which is preliminary data.</text>
</comment>
<dbReference type="AlphaFoldDB" id="A0A8J2ZLM9"/>
<accession>A0A8J2ZLM9</accession>